<sequence>MSWKAGFLTEVVKLHRFLGGGELHGVSSEVVTTARFLRRWCTTREFLRKVMNYRSFLGGGELRSFITGGGDGRFLRRCLEFCFGSGELPGFLLEVSRNSWVSPEGGELPGVSYGGGELHRVSLVRTIEEFLPRKGFFGGEISWVHAGGGEPHGVSTKVVK</sequence>
<evidence type="ECO:0000313" key="2">
    <source>
        <dbReference type="Proteomes" id="UP000823775"/>
    </source>
</evidence>
<protein>
    <submittedName>
        <fullName evidence="1">Uncharacterized protein</fullName>
    </submittedName>
</protein>
<name>A0ABS8UYG0_DATST</name>
<dbReference type="Proteomes" id="UP000823775">
    <property type="component" value="Unassembled WGS sequence"/>
</dbReference>
<gene>
    <name evidence="1" type="ORF">HAX54_024778</name>
</gene>
<keyword evidence="2" id="KW-1185">Reference proteome</keyword>
<comment type="caution">
    <text evidence="1">The sequence shown here is derived from an EMBL/GenBank/DDBJ whole genome shotgun (WGS) entry which is preliminary data.</text>
</comment>
<dbReference type="EMBL" id="JACEIK010003002">
    <property type="protein sequence ID" value="MCD9639866.1"/>
    <property type="molecule type" value="Genomic_DNA"/>
</dbReference>
<organism evidence="1 2">
    <name type="scientific">Datura stramonium</name>
    <name type="common">Jimsonweed</name>
    <name type="synonym">Common thornapple</name>
    <dbReference type="NCBI Taxonomy" id="4076"/>
    <lineage>
        <taxon>Eukaryota</taxon>
        <taxon>Viridiplantae</taxon>
        <taxon>Streptophyta</taxon>
        <taxon>Embryophyta</taxon>
        <taxon>Tracheophyta</taxon>
        <taxon>Spermatophyta</taxon>
        <taxon>Magnoliopsida</taxon>
        <taxon>eudicotyledons</taxon>
        <taxon>Gunneridae</taxon>
        <taxon>Pentapetalae</taxon>
        <taxon>asterids</taxon>
        <taxon>lamiids</taxon>
        <taxon>Solanales</taxon>
        <taxon>Solanaceae</taxon>
        <taxon>Solanoideae</taxon>
        <taxon>Datureae</taxon>
        <taxon>Datura</taxon>
    </lineage>
</organism>
<evidence type="ECO:0000313" key="1">
    <source>
        <dbReference type="EMBL" id="MCD9639866.1"/>
    </source>
</evidence>
<reference evidence="1 2" key="1">
    <citation type="journal article" date="2021" name="BMC Genomics">
        <title>Datura genome reveals duplications of psychoactive alkaloid biosynthetic genes and high mutation rate following tissue culture.</title>
        <authorList>
            <person name="Rajewski A."/>
            <person name="Carter-House D."/>
            <person name="Stajich J."/>
            <person name="Litt A."/>
        </authorList>
    </citation>
    <scope>NUCLEOTIDE SEQUENCE [LARGE SCALE GENOMIC DNA]</scope>
    <source>
        <strain evidence="1">AR-01</strain>
    </source>
</reference>
<proteinExistence type="predicted"/>
<accession>A0ABS8UYG0</accession>